<dbReference type="InterPro" id="IPR036526">
    <property type="entry name" value="C-N_Hydrolase_sf"/>
</dbReference>
<comment type="subcellular location">
    <subcellularLocation>
        <location evidence="1 9">Cell membrane</location>
        <topology evidence="1 9">Multi-pass membrane protein</topology>
    </subcellularLocation>
</comment>
<evidence type="ECO:0000256" key="7">
    <source>
        <dbReference type="ARBA" id="ARBA00023136"/>
    </source>
</evidence>
<comment type="similarity">
    <text evidence="2 9">Belongs to the CN hydrolase family. Apolipoprotein N-acyltransferase subfamily.</text>
</comment>
<dbReference type="PANTHER" id="PTHR38686">
    <property type="entry name" value="APOLIPOPROTEIN N-ACYLTRANSFERASE"/>
    <property type="match status" value="1"/>
</dbReference>
<feature type="transmembrane region" description="Helical" evidence="9">
    <location>
        <begin position="475"/>
        <end position="495"/>
    </location>
</feature>
<keyword evidence="7 9" id="KW-0472">Membrane</keyword>
<keyword evidence="3 9" id="KW-1003">Cell membrane</keyword>
<evidence type="ECO:0000256" key="1">
    <source>
        <dbReference type="ARBA" id="ARBA00004651"/>
    </source>
</evidence>
<dbReference type="InterPro" id="IPR003010">
    <property type="entry name" value="C-N_Hydrolase"/>
</dbReference>
<name>A0ABY6Q2A9_9GAMM</name>
<evidence type="ECO:0000313" key="11">
    <source>
        <dbReference type="EMBL" id="UZP73227.1"/>
    </source>
</evidence>
<feature type="transmembrane region" description="Helical" evidence="9">
    <location>
        <begin position="12"/>
        <end position="43"/>
    </location>
</feature>
<feature type="transmembrane region" description="Helical" evidence="9">
    <location>
        <begin position="120"/>
        <end position="144"/>
    </location>
</feature>
<feature type="transmembrane region" description="Helical" evidence="9">
    <location>
        <begin position="84"/>
        <end position="108"/>
    </location>
</feature>
<dbReference type="SUPFAM" id="SSF56317">
    <property type="entry name" value="Carbon-nitrogen hydrolase"/>
    <property type="match status" value="1"/>
</dbReference>
<dbReference type="NCBIfam" id="TIGR00546">
    <property type="entry name" value="lnt"/>
    <property type="match status" value="1"/>
</dbReference>
<reference evidence="11 12" key="1">
    <citation type="submission" date="2019-02" db="EMBL/GenBank/DDBJ databases">
        <title>Halieaceae_genomes.</title>
        <authorList>
            <person name="Li S.-H."/>
        </authorList>
    </citation>
    <scope>NUCLEOTIDE SEQUENCE [LARGE SCALE GENOMIC DNA]</scope>
    <source>
        <strain evidence="11 12">JH123</strain>
    </source>
</reference>
<evidence type="ECO:0000256" key="5">
    <source>
        <dbReference type="ARBA" id="ARBA00022692"/>
    </source>
</evidence>
<evidence type="ECO:0000256" key="8">
    <source>
        <dbReference type="ARBA" id="ARBA00023315"/>
    </source>
</evidence>
<protein>
    <recommendedName>
        <fullName evidence="9">Apolipoprotein N-acyltransferase</fullName>
        <shortName evidence="9">ALP N-acyltransferase</shortName>
        <ecNumber evidence="9">2.3.1.269</ecNumber>
    </recommendedName>
</protein>
<dbReference type="CDD" id="cd07571">
    <property type="entry name" value="ALP_N-acyl_transferase"/>
    <property type="match status" value="1"/>
</dbReference>
<feature type="domain" description="CN hydrolase" evidence="10">
    <location>
        <begin position="224"/>
        <end position="460"/>
    </location>
</feature>
<sequence length="504" mass="55106">MRWSKVQRATYSLTAGLIFTLGLAPFDLKIASLLSLAMLYGALVNQTAKEGALMGWLYGAGFFGAGVSWVFVSIHVYGGAPTSLALLLTFIFCGGLAVLPAVQAAIFCHLQPKNVVQRGLFFAGLWVTFEWIRTWLLTGFPWLFAGYASIDTPLAGWAPVVGVLGVSLLIALSAAGLAEIYLTQARRTAFIWLSWSFSLLLVGALLEQINWTTRTGNKAEAVVYQPNTSLSDKWDPNNTQAILEDYLTHAQLHTPDTDLLIWPEGALPFYLDQAPNYIARLNQLGEINDASIVLGVATREGSQRFNSIVTLGNAADEYRKQKLVPFGEFVPLESQLRGLIDFFDLPMSNFSRGSKDQGSLMTGIGELAPFICYEVVYPDFVAKRSRTSQILVTISNDAWFGTSHGPHQHFQMVRFRSLELQKPTIRGANNGITAVVLPSGEVDKALPQFEKGNLILSVEPHEGLTPFARWGSGPVILLSLLLLLPSITSVAASVARKIGIKAQR</sequence>
<proteinExistence type="inferred from homology"/>
<dbReference type="Gene3D" id="3.60.110.10">
    <property type="entry name" value="Carbon-nitrogen hydrolase"/>
    <property type="match status" value="1"/>
</dbReference>
<keyword evidence="5 9" id="KW-0812">Transmembrane</keyword>
<dbReference type="Pfam" id="PF00795">
    <property type="entry name" value="CN_hydrolase"/>
    <property type="match status" value="1"/>
</dbReference>
<evidence type="ECO:0000256" key="9">
    <source>
        <dbReference type="HAMAP-Rule" id="MF_01148"/>
    </source>
</evidence>
<evidence type="ECO:0000256" key="3">
    <source>
        <dbReference type="ARBA" id="ARBA00022475"/>
    </source>
</evidence>
<keyword evidence="4 9" id="KW-0808">Transferase</keyword>
<evidence type="ECO:0000256" key="2">
    <source>
        <dbReference type="ARBA" id="ARBA00010065"/>
    </source>
</evidence>
<evidence type="ECO:0000256" key="4">
    <source>
        <dbReference type="ARBA" id="ARBA00022679"/>
    </source>
</evidence>
<dbReference type="PROSITE" id="PS50263">
    <property type="entry name" value="CN_HYDROLASE"/>
    <property type="match status" value="1"/>
</dbReference>
<feature type="transmembrane region" description="Helical" evidence="9">
    <location>
        <begin position="189"/>
        <end position="206"/>
    </location>
</feature>
<comment type="pathway">
    <text evidence="9">Protein modification; lipoprotein biosynthesis (N-acyl transfer).</text>
</comment>
<evidence type="ECO:0000256" key="6">
    <source>
        <dbReference type="ARBA" id="ARBA00022989"/>
    </source>
</evidence>
<dbReference type="EMBL" id="CP036501">
    <property type="protein sequence ID" value="UZP73227.1"/>
    <property type="molecule type" value="Genomic_DNA"/>
</dbReference>
<gene>
    <name evidence="9 11" type="primary">lnt</name>
    <name evidence="11" type="ORF">E0F26_00080</name>
</gene>
<dbReference type="Pfam" id="PF20154">
    <property type="entry name" value="LNT_N"/>
    <property type="match status" value="1"/>
</dbReference>
<feature type="transmembrane region" description="Helical" evidence="9">
    <location>
        <begin position="156"/>
        <end position="177"/>
    </location>
</feature>
<accession>A0ABY6Q2A9</accession>
<dbReference type="PANTHER" id="PTHR38686:SF1">
    <property type="entry name" value="APOLIPOPROTEIN N-ACYLTRANSFERASE"/>
    <property type="match status" value="1"/>
</dbReference>
<dbReference type="InterPro" id="IPR045378">
    <property type="entry name" value="LNT_N"/>
</dbReference>
<evidence type="ECO:0000259" key="10">
    <source>
        <dbReference type="PROSITE" id="PS50263"/>
    </source>
</evidence>
<organism evidence="11 12">
    <name type="scientific">Candidatus Paraluminiphilus aquimaris</name>
    <dbReference type="NCBI Taxonomy" id="2518994"/>
    <lineage>
        <taxon>Bacteria</taxon>
        <taxon>Pseudomonadati</taxon>
        <taxon>Pseudomonadota</taxon>
        <taxon>Gammaproteobacteria</taxon>
        <taxon>Cellvibrionales</taxon>
        <taxon>Halieaceae</taxon>
        <taxon>Candidatus Paraluminiphilus</taxon>
    </lineage>
</organism>
<keyword evidence="6 9" id="KW-1133">Transmembrane helix</keyword>
<dbReference type="EC" id="2.3.1.269" evidence="9"/>
<dbReference type="InterPro" id="IPR004563">
    <property type="entry name" value="Apolipo_AcylTrfase"/>
</dbReference>
<dbReference type="HAMAP" id="MF_01148">
    <property type="entry name" value="Lnt"/>
    <property type="match status" value="1"/>
</dbReference>
<keyword evidence="8 9" id="KW-0012">Acyltransferase</keyword>
<comment type="function">
    <text evidence="9">Catalyzes the phospholipid dependent N-acylation of the N-terminal cysteine of apolipoprotein, the last step in lipoprotein maturation.</text>
</comment>
<evidence type="ECO:0000313" key="12">
    <source>
        <dbReference type="Proteomes" id="UP001317963"/>
    </source>
</evidence>
<feature type="transmembrane region" description="Helical" evidence="9">
    <location>
        <begin position="55"/>
        <end position="78"/>
    </location>
</feature>
<dbReference type="Proteomes" id="UP001317963">
    <property type="component" value="Chromosome"/>
</dbReference>
<keyword evidence="12" id="KW-1185">Reference proteome</keyword>
<dbReference type="RefSeq" id="WP_279242006.1">
    <property type="nucleotide sequence ID" value="NZ_CP036501.1"/>
</dbReference>
<comment type="catalytic activity">
    <reaction evidence="9">
        <text>N-terminal S-1,2-diacyl-sn-glyceryl-L-cysteinyl-[lipoprotein] + a glycerophospholipid = N-acyl-S-1,2-diacyl-sn-glyceryl-L-cysteinyl-[lipoprotein] + a 2-acyl-sn-glycero-3-phospholipid + H(+)</text>
        <dbReference type="Rhea" id="RHEA:48228"/>
        <dbReference type="Rhea" id="RHEA-COMP:14681"/>
        <dbReference type="Rhea" id="RHEA-COMP:14684"/>
        <dbReference type="ChEBI" id="CHEBI:15378"/>
        <dbReference type="ChEBI" id="CHEBI:136912"/>
        <dbReference type="ChEBI" id="CHEBI:140656"/>
        <dbReference type="ChEBI" id="CHEBI:140657"/>
        <dbReference type="ChEBI" id="CHEBI:140660"/>
        <dbReference type="EC" id="2.3.1.269"/>
    </reaction>
</comment>